<protein>
    <recommendedName>
        <fullName evidence="5">Zn(2)-C6 fungal-type domain-containing protein</fullName>
    </recommendedName>
</protein>
<evidence type="ECO:0000256" key="2">
    <source>
        <dbReference type="SAM" id="MobiDB-lite"/>
    </source>
</evidence>
<keyword evidence="4" id="KW-1185">Reference proteome</keyword>
<dbReference type="GO" id="GO:0008270">
    <property type="term" value="F:zinc ion binding"/>
    <property type="evidence" value="ECO:0007669"/>
    <property type="project" value="InterPro"/>
</dbReference>
<name>A0A2J6QS58_HYAVF</name>
<evidence type="ECO:0000256" key="1">
    <source>
        <dbReference type="ARBA" id="ARBA00023242"/>
    </source>
</evidence>
<accession>A0A2J6QS58</accession>
<dbReference type="SUPFAM" id="SSF57701">
    <property type="entry name" value="Zn2/Cys6 DNA-binding domain"/>
    <property type="match status" value="1"/>
</dbReference>
<dbReference type="Proteomes" id="UP000235786">
    <property type="component" value="Unassembled WGS sequence"/>
</dbReference>
<dbReference type="Gene3D" id="4.10.240.10">
    <property type="entry name" value="Zn(2)-C6 fungal-type DNA-binding domain"/>
    <property type="match status" value="1"/>
</dbReference>
<evidence type="ECO:0008006" key="5">
    <source>
        <dbReference type="Google" id="ProtNLM"/>
    </source>
</evidence>
<feature type="compositionally biased region" description="Basic and acidic residues" evidence="2">
    <location>
        <begin position="109"/>
        <end position="118"/>
    </location>
</feature>
<feature type="region of interest" description="Disordered" evidence="2">
    <location>
        <begin position="63"/>
        <end position="146"/>
    </location>
</feature>
<dbReference type="InterPro" id="IPR036864">
    <property type="entry name" value="Zn2-C6_fun-type_DNA-bd_sf"/>
</dbReference>
<sequence>MDGRRRDGCFTCKQRKKKCDCSYSVVATTGSQTCSTCKHHGITCYVTEPDWFNDSERRKAHLEEQKRRLRLKRKSRDESVSSGRTSRDRSATIRPTELSMHQSSVLRSIENEFSEHHTGSMNRPPAHPRKGMAIRGGRGGRGRPRQ</sequence>
<dbReference type="GO" id="GO:0000981">
    <property type="term" value="F:DNA-binding transcription factor activity, RNA polymerase II-specific"/>
    <property type="evidence" value="ECO:0007669"/>
    <property type="project" value="InterPro"/>
</dbReference>
<feature type="compositionally biased region" description="Basic and acidic residues" evidence="2">
    <location>
        <begin position="75"/>
        <end position="91"/>
    </location>
</feature>
<dbReference type="AlphaFoldDB" id="A0A2J6QS58"/>
<organism evidence="3 4">
    <name type="scientific">Hyaloscypha variabilis (strain UAMH 11265 / GT02V1 / F)</name>
    <name type="common">Meliniomyces variabilis</name>
    <dbReference type="NCBI Taxonomy" id="1149755"/>
    <lineage>
        <taxon>Eukaryota</taxon>
        <taxon>Fungi</taxon>
        <taxon>Dikarya</taxon>
        <taxon>Ascomycota</taxon>
        <taxon>Pezizomycotina</taxon>
        <taxon>Leotiomycetes</taxon>
        <taxon>Helotiales</taxon>
        <taxon>Hyaloscyphaceae</taxon>
        <taxon>Hyaloscypha</taxon>
        <taxon>Hyaloscypha variabilis</taxon>
    </lineage>
</organism>
<evidence type="ECO:0000313" key="4">
    <source>
        <dbReference type="Proteomes" id="UP000235786"/>
    </source>
</evidence>
<dbReference type="CDD" id="cd00067">
    <property type="entry name" value="GAL4"/>
    <property type="match status" value="1"/>
</dbReference>
<proteinExistence type="predicted"/>
<dbReference type="InterPro" id="IPR001138">
    <property type="entry name" value="Zn2Cys6_DnaBD"/>
</dbReference>
<gene>
    <name evidence="3" type="ORF">L207DRAFT_263481</name>
</gene>
<evidence type="ECO:0000313" key="3">
    <source>
        <dbReference type="EMBL" id="PMD29102.1"/>
    </source>
</evidence>
<reference evidence="3 4" key="1">
    <citation type="submission" date="2016-04" db="EMBL/GenBank/DDBJ databases">
        <title>A degradative enzymes factory behind the ericoid mycorrhizal symbiosis.</title>
        <authorList>
            <consortium name="DOE Joint Genome Institute"/>
            <person name="Martino E."/>
            <person name="Morin E."/>
            <person name="Grelet G."/>
            <person name="Kuo A."/>
            <person name="Kohler A."/>
            <person name="Daghino S."/>
            <person name="Barry K."/>
            <person name="Choi C."/>
            <person name="Cichocki N."/>
            <person name="Clum A."/>
            <person name="Copeland A."/>
            <person name="Hainaut M."/>
            <person name="Haridas S."/>
            <person name="Labutti K."/>
            <person name="Lindquist E."/>
            <person name="Lipzen A."/>
            <person name="Khouja H.-R."/>
            <person name="Murat C."/>
            <person name="Ohm R."/>
            <person name="Olson A."/>
            <person name="Spatafora J."/>
            <person name="Veneault-Fourrey C."/>
            <person name="Henrissat B."/>
            <person name="Grigoriev I."/>
            <person name="Martin F."/>
            <person name="Perotto S."/>
        </authorList>
    </citation>
    <scope>NUCLEOTIDE SEQUENCE [LARGE SCALE GENOMIC DNA]</scope>
    <source>
        <strain evidence="3 4">F</strain>
    </source>
</reference>
<dbReference type="EMBL" id="KZ613978">
    <property type="protein sequence ID" value="PMD29102.1"/>
    <property type="molecule type" value="Genomic_DNA"/>
</dbReference>
<feature type="compositionally biased region" description="Basic residues" evidence="2">
    <location>
        <begin position="126"/>
        <end position="146"/>
    </location>
</feature>
<dbReference type="OrthoDB" id="3503699at2759"/>
<keyword evidence="1" id="KW-0539">Nucleus</keyword>